<dbReference type="GO" id="GO:0030968">
    <property type="term" value="P:endoplasmic reticulum unfolded protein response"/>
    <property type="evidence" value="ECO:0007669"/>
    <property type="project" value="InterPro"/>
</dbReference>
<evidence type="ECO:0000313" key="10">
    <source>
        <dbReference type="EMBL" id="KAJ2679275.1"/>
    </source>
</evidence>
<gene>
    <name evidence="10" type="primary">YOS9</name>
    <name evidence="10" type="ORF">GGI25_001631</name>
</gene>
<dbReference type="GO" id="GO:0030246">
    <property type="term" value="F:carbohydrate binding"/>
    <property type="evidence" value="ECO:0007669"/>
    <property type="project" value="UniProtKB-KW"/>
</dbReference>
<feature type="region of interest" description="Disordered" evidence="8">
    <location>
        <begin position="404"/>
        <end position="441"/>
    </location>
</feature>
<dbReference type="PROSITE" id="PS51914">
    <property type="entry name" value="MRH"/>
    <property type="match status" value="1"/>
</dbReference>
<comment type="subcellular location">
    <subcellularLocation>
        <location evidence="1">Endoplasmic reticulum membrane</location>
        <topology evidence="1">Peripheral membrane protein</topology>
        <orientation evidence="1">Lumenal side</orientation>
    </subcellularLocation>
</comment>
<evidence type="ECO:0000313" key="11">
    <source>
        <dbReference type="Proteomes" id="UP001151518"/>
    </source>
</evidence>
<dbReference type="GO" id="GO:0005788">
    <property type="term" value="C:endoplasmic reticulum lumen"/>
    <property type="evidence" value="ECO:0007669"/>
    <property type="project" value="TreeGrafter"/>
</dbReference>
<protein>
    <recommendedName>
        <fullName evidence="3">Protein OS-9 homolog</fullName>
    </recommendedName>
</protein>
<evidence type="ECO:0000259" key="9">
    <source>
        <dbReference type="PROSITE" id="PS51914"/>
    </source>
</evidence>
<evidence type="ECO:0000256" key="6">
    <source>
        <dbReference type="ARBA" id="ARBA00022824"/>
    </source>
</evidence>
<keyword evidence="7" id="KW-1015">Disulfide bond</keyword>
<evidence type="ECO:0000256" key="5">
    <source>
        <dbReference type="ARBA" id="ARBA00022734"/>
    </source>
</evidence>
<dbReference type="PANTHER" id="PTHR15414:SF0">
    <property type="entry name" value="ENDOPLASMIC RETICULUM LECTIN 1"/>
    <property type="match status" value="1"/>
</dbReference>
<dbReference type="Gene3D" id="2.70.130.10">
    <property type="entry name" value="Mannose-6-phosphate receptor binding domain"/>
    <property type="match status" value="1"/>
</dbReference>
<dbReference type="Proteomes" id="UP001151518">
    <property type="component" value="Unassembled WGS sequence"/>
</dbReference>
<evidence type="ECO:0000256" key="2">
    <source>
        <dbReference type="ARBA" id="ARBA00009918"/>
    </source>
</evidence>
<dbReference type="InterPro" id="IPR045149">
    <property type="entry name" value="OS-9-like"/>
</dbReference>
<evidence type="ECO:0000256" key="7">
    <source>
        <dbReference type="ARBA" id="ARBA00023157"/>
    </source>
</evidence>
<evidence type="ECO:0000256" key="8">
    <source>
        <dbReference type="SAM" id="MobiDB-lite"/>
    </source>
</evidence>
<dbReference type="InterPro" id="IPR012913">
    <property type="entry name" value="OS9-like_dom"/>
</dbReference>
<dbReference type="Pfam" id="PF07915">
    <property type="entry name" value="PRKCSH"/>
    <property type="match status" value="1"/>
</dbReference>
<dbReference type="InterPro" id="IPR044865">
    <property type="entry name" value="MRH_dom"/>
</dbReference>
<keyword evidence="6" id="KW-0256">Endoplasmic reticulum</keyword>
<dbReference type="GO" id="GO:0030970">
    <property type="term" value="P:retrograde protein transport, ER to cytosol"/>
    <property type="evidence" value="ECO:0007669"/>
    <property type="project" value="TreeGrafter"/>
</dbReference>
<dbReference type="AlphaFoldDB" id="A0A9W8GC84"/>
<evidence type="ECO:0000256" key="3">
    <source>
        <dbReference type="ARBA" id="ARBA00018727"/>
    </source>
</evidence>
<keyword evidence="5" id="KW-0430">Lectin</keyword>
<comment type="caution">
    <text evidence="10">The sequence shown here is derived from an EMBL/GenBank/DDBJ whole genome shotgun (WGS) entry which is preliminary data.</text>
</comment>
<comment type="similarity">
    <text evidence="2">Belongs to the OS-9 family.</text>
</comment>
<organism evidence="10 11">
    <name type="scientific">Coemansia spiralis</name>
    <dbReference type="NCBI Taxonomy" id="417178"/>
    <lineage>
        <taxon>Eukaryota</taxon>
        <taxon>Fungi</taxon>
        <taxon>Fungi incertae sedis</taxon>
        <taxon>Zoopagomycota</taxon>
        <taxon>Kickxellomycotina</taxon>
        <taxon>Kickxellomycetes</taxon>
        <taxon>Kickxellales</taxon>
        <taxon>Kickxellaceae</taxon>
        <taxon>Coemansia</taxon>
    </lineage>
</organism>
<accession>A0A9W8GC84</accession>
<evidence type="ECO:0000256" key="1">
    <source>
        <dbReference type="ARBA" id="ARBA00004367"/>
    </source>
</evidence>
<reference evidence="10" key="1">
    <citation type="submission" date="2022-07" db="EMBL/GenBank/DDBJ databases">
        <title>Phylogenomic reconstructions and comparative analyses of Kickxellomycotina fungi.</title>
        <authorList>
            <person name="Reynolds N.K."/>
            <person name="Stajich J.E."/>
            <person name="Barry K."/>
            <person name="Grigoriev I.V."/>
            <person name="Crous P."/>
            <person name="Smith M.E."/>
        </authorList>
    </citation>
    <scope>NUCLEOTIDE SEQUENCE</scope>
    <source>
        <strain evidence="10">NRRL 3115</strain>
    </source>
</reference>
<evidence type="ECO:0000256" key="4">
    <source>
        <dbReference type="ARBA" id="ARBA00022729"/>
    </source>
</evidence>
<dbReference type="PANTHER" id="PTHR15414">
    <property type="entry name" value="OS-9-RELATED"/>
    <property type="match status" value="1"/>
</dbReference>
<keyword evidence="4" id="KW-0732">Signal</keyword>
<feature type="region of interest" description="Disordered" evidence="8">
    <location>
        <begin position="480"/>
        <end position="507"/>
    </location>
</feature>
<dbReference type="InterPro" id="IPR009011">
    <property type="entry name" value="Man6P_isomerase_rcpt-bd_dom_sf"/>
</dbReference>
<feature type="domain" description="MRH" evidence="9">
    <location>
        <begin position="230"/>
        <end position="358"/>
    </location>
</feature>
<feature type="compositionally biased region" description="Basic residues" evidence="8">
    <location>
        <begin position="491"/>
        <end position="501"/>
    </location>
</feature>
<dbReference type="OrthoDB" id="448954at2759"/>
<name>A0A9W8GC84_9FUNG</name>
<dbReference type="EMBL" id="JANBTW010000013">
    <property type="protein sequence ID" value="KAJ2679275.1"/>
    <property type="molecule type" value="Genomic_DNA"/>
</dbReference>
<dbReference type="GO" id="GO:0005789">
    <property type="term" value="C:endoplasmic reticulum membrane"/>
    <property type="evidence" value="ECO:0007669"/>
    <property type="project" value="UniProtKB-SubCell"/>
</dbReference>
<dbReference type="SUPFAM" id="SSF50911">
    <property type="entry name" value="Mannose 6-phosphate receptor domain"/>
    <property type="match status" value="1"/>
</dbReference>
<proteinExistence type="inferred from homology"/>
<sequence>MTAGTLHDDIKARFDSVKKGDTKEAAIAVLGNGYTTKDNKLIWTCPGHQSNYISVQLANGVVVDTDYCILIPILSFVFAGSMRLFAVGNLHILACVVTAVWPKALADGEGGVFDPALIMEDVYESPRFQINLAEKPLRLSLLDDTLAKLRQRVPEDPVELAYDPVVLLAGSEWKFICQVPRVDTRAAQEKLKTRQQENITASEALLREMSREEQRQVVERGVELLDPLKASCLSYTSEYWTFEYCHNRYVRQYHRSAPGQSGRIVEVGYKLGEYTNRKQISAEEGSDVGTTKISTIGRKRFLTQMWGGGTMCDVTGRPRQVEVQFHCDLNSPEGVALVEEVFSCQYVVVIRTPRLCADPLFYNMAESAIHNISCQHVVPDEDYDRVLAALEQKESESINSLGIASDEAHSHDDTESAQSSIGDEAIKRKEEENKTDDEPQLVISMNDPRLAEITKGNEDLLRLLLSMAFGDPKLQIQFAENFDAPKQPTKEKKKTQKAKAKKDHEEL</sequence>